<keyword evidence="5" id="KW-1185">Reference proteome</keyword>
<evidence type="ECO:0000313" key="5">
    <source>
        <dbReference type="Proteomes" id="UP000015961"/>
    </source>
</evidence>
<gene>
    <name evidence="4" type="ORF">I573_02038</name>
</gene>
<keyword evidence="1 2" id="KW-0732">Signal</keyword>
<dbReference type="PATRIC" id="fig|1140003.3.peg.1970"/>
<dbReference type="Proteomes" id="UP000015961">
    <property type="component" value="Unassembled WGS sequence"/>
</dbReference>
<dbReference type="Pfam" id="PF00497">
    <property type="entry name" value="SBP_bac_3"/>
    <property type="match status" value="1"/>
</dbReference>
<name>S0KXL9_9ENTE</name>
<evidence type="ECO:0000256" key="1">
    <source>
        <dbReference type="ARBA" id="ARBA00022729"/>
    </source>
</evidence>
<dbReference type="PANTHER" id="PTHR35936">
    <property type="entry name" value="MEMBRANE-BOUND LYTIC MUREIN TRANSGLYCOSYLASE F"/>
    <property type="match status" value="1"/>
</dbReference>
<dbReference type="AlphaFoldDB" id="S0KXL9"/>
<dbReference type="RefSeq" id="WP_016186475.1">
    <property type="nucleotide sequence ID" value="NZ_ASWO01000007.1"/>
</dbReference>
<proteinExistence type="predicted"/>
<dbReference type="SMART" id="SM00062">
    <property type="entry name" value="PBPb"/>
    <property type="match status" value="1"/>
</dbReference>
<feature type="chain" id="PRO_5004488409" description="Solute-binding protein family 3/N-terminal domain-containing protein" evidence="2">
    <location>
        <begin position="23"/>
        <end position="264"/>
    </location>
</feature>
<feature type="signal peptide" evidence="2">
    <location>
        <begin position="1"/>
        <end position="22"/>
    </location>
</feature>
<dbReference type="SUPFAM" id="SSF53850">
    <property type="entry name" value="Periplasmic binding protein-like II"/>
    <property type="match status" value="1"/>
</dbReference>
<comment type="caution">
    <text evidence="4">The sequence shown here is derived from an EMBL/GenBank/DDBJ whole genome shotgun (WGS) entry which is preliminary data.</text>
</comment>
<dbReference type="STRING" id="1140003.OMY_02043"/>
<evidence type="ECO:0000313" key="4">
    <source>
        <dbReference type="EMBL" id="EOT82925.1"/>
    </source>
</evidence>
<dbReference type="eggNOG" id="COG0834">
    <property type="taxonomic scope" value="Bacteria"/>
</dbReference>
<evidence type="ECO:0000259" key="3">
    <source>
        <dbReference type="SMART" id="SM00062"/>
    </source>
</evidence>
<organism evidence="4 5">
    <name type="scientific">Enterococcus sulfureus ATCC 49903</name>
    <dbReference type="NCBI Taxonomy" id="1140003"/>
    <lineage>
        <taxon>Bacteria</taxon>
        <taxon>Bacillati</taxon>
        <taxon>Bacillota</taxon>
        <taxon>Bacilli</taxon>
        <taxon>Lactobacillales</taxon>
        <taxon>Enterococcaceae</taxon>
        <taxon>Enterococcus</taxon>
    </lineage>
</organism>
<reference evidence="4 5" key="1">
    <citation type="submission" date="2013-03" db="EMBL/GenBank/DDBJ databases">
        <title>The Genome Sequence of Enterococcus sulfureus ATCC_49903 (PacBio/Illumina hybrid assembly).</title>
        <authorList>
            <consortium name="The Broad Institute Genomics Platform"/>
            <consortium name="The Broad Institute Genome Sequencing Center for Infectious Disease"/>
            <person name="Earl A."/>
            <person name="Russ C."/>
            <person name="Gilmore M."/>
            <person name="Surin D."/>
            <person name="Walker B."/>
            <person name="Young S."/>
            <person name="Zeng Q."/>
            <person name="Gargeya S."/>
            <person name="Fitzgerald M."/>
            <person name="Haas B."/>
            <person name="Abouelleil A."/>
            <person name="Allen A.W."/>
            <person name="Alvarado L."/>
            <person name="Arachchi H.M."/>
            <person name="Berlin A.M."/>
            <person name="Chapman S.B."/>
            <person name="Gainer-Dewar J."/>
            <person name="Goldberg J."/>
            <person name="Griggs A."/>
            <person name="Gujja S."/>
            <person name="Hansen M."/>
            <person name="Howarth C."/>
            <person name="Imamovic A."/>
            <person name="Ireland A."/>
            <person name="Larimer J."/>
            <person name="McCowan C."/>
            <person name="Murphy C."/>
            <person name="Pearson M."/>
            <person name="Poon T.W."/>
            <person name="Priest M."/>
            <person name="Roberts A."/>
            <person name="Saif S."/>
            <person name="Shea T."/>
            <person name="Sisk P."/>
            <person name="Sykes S."/>
            <person name="Wortman J."/>
            <person name="Nusbaum C."/>
            <person name="Birren B."/>
        </authorList>
    </citation>
    <scope>NUCLEOTIDE SEQUENCE [LARGE SCALE GENOMIC DNA]</scope>
    <source>
        <strain evidence="4 5">ATCC 49903</strain>
    </source>
</reference>
<dbReference type="Gene3D" id="3.40.190.10">
    <property type="entry name" value="Periplasmic binding protein-like II"/>
    <property type="match status" value="2"/>
</dbReference>
<dbReference type="InterPro" id="IPR001638">
    <property type="entry name" value="Solute-binding_3/MltF_N"/>
</dbReference>
<accession>S0KXL9</accession>
<dbReference type="EMBL" id="ASWO01000007">
    <property type="protein sequence ID" value="EOT82925.1"/>
    <property type="molecule type" value="Genomic_DNA"/>
</dbReference>
<protein>
    <recommendedName>
        <fullName evidence="3">Solute-binding protein family 3/N-terminal domain-containing protein</fullName>
    </recommendedName>
</protein>
<sequence>MKGKIWILFFLGVCLAGCSAQATETDTKKTGETIVVGTGNAYPPFVYLDEKNEVTGYDIAVLKEIDKRLPDYQFQYESMDFKTILTALSSNHVQLAAHQYAENEERKAKYLYAHTGYTDFTMYITQNKTTQVPITSLQDLAGKKVFASSGSNAAYLLETFNQTHATPIQIVYNDGSNEVIVKGLQNKTADAALMTKFDIAKLNKQFQANLVATGEPVKKAKTYFLFQKKNTTLQKAVDRALETMIEDGTLSKLSIQYLGEDFTK</sequence>
<evidence type="ECO:0000256" key="2">
    <source>
        <dbReference type="SAM" id="SignalP"/>
    </source>
</evidence>
<dbReference type="OrthoDB" id="8613538at2"/>
<dbReference type="PANTHER" id="PTHR35936:SF18">
    <property type="entry name" value="L-CYSTINE-BINDING PROTEIN TCYJ"/>
    <property type="match status" value="1"/>
</dbReference>
<feature type="domain" description="Solute-binding protein family 3/N-terminal" evidence="3">
    <location>
        <begin position="33"/>
        <end position="261"/>
    </location>
</feature>